<proteinExistence type="predicted"/>
<evidence type="ECO:0000313" key="2">
    <source>
        <dbReference type="Proteomes" id="UP000315385"/>
    </source>
</evidence>
<keyword evidence="2" id="KW-1185">Reference proteome</keyword>
<evidence type="ECO:0000313" key="1">
    <source>
        <dbReference type="EMBL" id="TQQ81852.1"/>
    </source>
</evidence>
<dbReference type="Proteomes" id="UP000315385">
    <property type="component" value="Unassembled WGS sequence"/>
</dbReference>
<dbReference type="OrthoDB" id="346308at2157"/>
<gene>
    <name evidence="1" type="ORF">EWF95_02640</name>
</gene>
<accession>A0A544QQX9</accession>
<dbReference type="EMBL" id="SESI01000001">
    <property type="protein sequence ID" value="TQQ81852.1"/>
    <property type="molecule type" value="Genomic_DNA"/>
</dbReference>
<organism evidence="1 2">
    <name type="scientific">Halonotius roseus</name>
    <dbReference type="NCBI Taxonomy" id="2511997"/>
    <lineage>
        <taxon>Archaea</taxon>
        <taxon>Methanobacteriati</taxon>
        <taxon>Methanobacteriota</taxon>
        <taxon>Stenosarchaea group</taxon>
        <taxon>Halobacteria</taxon>
        <taxon>Halobacteriales</taxon>
        <taxon>Haloferacaceae</taxon>
        <taxon>Halonotius</taxon>
    </lineage>
</organism>
<dbReference type="AlphaFoldDB" id="A0A544QQX9"/>
<protein>
    <submittedName>
        <fullName evidence="1">Uncharacterized protein</fullName>
    </submittedName>
</protein>
<comment type="caution">
    <text evidence="1">The sequence shown here is derived from an EMBL/GenBank/DDBJ whole genome shotgun (WGS) entry which is preliminary data.</text>
</comment>
<dbReference type="RefSeq" id="WP_142442505.1">
    <property type="nucleotide sequence ID" value="NZ_SESI01000001.1"/>
</dbReference>
<name>A0A544QQX9_9EURY</name>
<reference evidence="1 2" key="1">
    <citation type="submission" date="2019-02" db="EMBL/GenBank/DDBJ databases">
        <title>Halonotius sp. a new haloqrchaeon isolated from saline water.</title>
        <authorList>
            <person name="Duran-Viseras A."/>
            <person name="Sanchez-Porro C."/>
            <person name="Ventosa A."/>
        </authorList>
    </citation>
    <scope>NUCLEOTIDE SEQUENCE [LARGE SCALE GENOMIC DNA]</scope>
    <source>
        <strain evidence="1 2">F9-27</strain>
    </source>
</reference>
<sequence length="169" mass="19056">MKEQDIVQQSLFELAAALPDAVSVRTAGGDSDSRPPACILSWDTTRISVNGANPFGGILTDTTGDAIGEELHRYYRMKFDVTMRTYEEGLRDRWLSDVADHFLGFEYRAQDFDADSFEWEVGDAEPRNNPVVEPDWYEGGLTIRFNYVSRTDRLEDTLTTVQESVTSGN</sequence>